<protein>
    <submittedName>
        <fullName evidence="1">Unannotated protein</fullName>
    </submittedName>
</protein>
<proteinExistence type="predicted"/>
<reference evidence="1" key="1">
    <citation type="submission" date="2020-05" db="EMBL/GenBank/DDBJ databases">
        <authorList>
            <person name="Chiriac C."/>
            <person name="Salcher M."/>
            <person name="Ghai R."/>
            <person name="Kavagutti S V."/>
        </authorList>
    </citation>
    <scope>NUCLEOTIDE SEQUENCE</scope>
</reference>
<dbReference type="AlphaFoldDB" id="A0A6J6JQH1"/>
<dbReference type="EMBL" id="CAEZWV010000012">
    <property type="protein sequence ID" value="CAB4670633.1"/>
    <property type="molecule type" value="Genomic_DNA"/>
</dbReference>
<evidence type="ECO:0000313" key="1">
    <source>
        <dbReference type="EMBL" id="CAB4639711.1"/>
    </source>
</evidence>
<dbReference type="EMBL" id="CAEZVQ010000117">
    <property type="protein sequence ID" value="CAB4639711.1"/>
    <property type="molecule type" value="Genomic_DNA"/>
</dbReference>
<accession>A0A6J6JQH1</accession>
<name>A0A6J6JQH1_9ZZZZ</name>
<gene>
    <name evidence="1" type="ORF">UFOPK2086_00872</name>
    <name evidence="2" type="ORF">UFOPK2295_00779</name>
</gene>
<sequence>MIEPRQISFDKEAIAALSQIVGIMTDQVQLAERHTRWNVEHLIDLDERLFSHEDGQPITLGIEDAALLLEGMAFTEIMSVEFPWFEMVQWTTDFVTTELRQHWTQEQWEAFAGRDQ</sequence>
<organism evidence="1">
    <name type="scientific">freshwater metagenome</name>
    <dbReference type="NCBI Taxonomy" id="449393"/>
    <lineage>
        <taxon>unclassified sequences</taxon>
        <taxon>metagenomes</taxon>
        <taxon>ecological metagenomes</taxon>
    </lineage>
</organism>
<evidence type="ECO:0000313" key="2">
    <source>
        <dbReference type="EMBL" id="CAB4670633.1"/>
    </source>
</evidence>